<protein>
    <recommendedName>
        <fullName evidence="3">DZANK-type domain-containing protein</fullName>
    </recommendedName>
</protein>
<sequence length="80" mass="8422">MICEKCGGEAETVTCNGCGKEVAKLGAYCYLCGTGLRGEIEETDADDFSDRILCSDGTCIGVVNEQGVCKVCGKPYIPET</sequence>
<evidence type="ECO:0008006" key="3">
    <source>
        <dbReference type="Google" id="ProtNLM"/>
    </source>
</evidence>
<evidence type="ECO:0000313" key="2">
    <source>
        <dbReference type="Proteomes" id="UP000777265"/>
    </source>
</evidence>
<dbReference type="AlphaFoldDB" id="A0A971M5V7"/>
<proteinExistence type="predicted"/>
<dbReference type="EMBL" id="JAAYEE010000253">
    <property type="protein sequence ID" value="NLW36458.1"/>
    <property type="molecule type" value="Genomic_DNA"/>
</dbReference>
<accession>A0A971M5V7</accession>
<dbReference type="Proteomes" id="UP000777265">
    <property type="component" value="Unassembled WGS sequence"/>
</dbReference>
<reference evidence="1" key="1">
    <citation type="journal article" date="2020" name="Biotechnol. Biofuels">
        <title>New insights from the biogas microbiome by comprehensive genome-resolved metagenomics of nearly 1600 species originating from multiple anaerobic digesters.</title>
        <authorList>
            <person name="Campanaro S."/>
            <person name="Treu L."/>
            <person name="Rodriguez-R L.M."/>
            <person name="Kovalovszki A."/>
            <person name="Ziels R.M."/>
            <person name="Maus I."/>
            <person name="Zhu X."/>
            <person name="Kougias P.G."/>
            <person name="Basile A."/>
            <person name="Luo G."/>
            <person name="Schluter A."/>
            <person name="Konstantinidis K.T."/>
            <person name="Angelidaki I."/>
        </authorList>
    </citation>
    <scope>NUCLEOTIDE SEQUENCE</scope>
    <source>
        <strain evidence="1">AS06rmzACSIP_7</strain>
    </source>
</reference>
<organism evidence="1 2">
    <name type="scientific">Syntrophorhabdus aromaticivorans</name>
    <dbReference type="NCBI Taxonomy" id="328301"/>
    <lineage>
        <taxon>Bacteria</taxon>
        <taxon>Pseudomonadati</taxon>
        <taxon>Thermodesulfobacteriota</taxon>
        <taxon>Syntrophorhabdia</taxon>
        <taxon>Syntrophorhabdales</taxon>
        <taxon>Syntrophorhabdaceae</taxon>
        <taxon>Syntrophorhabdus</taxon>
    </lineage>
</organism>
<reference evidence="1" key="2">
    <citation type="submission" date="2020-01" db="EMBL/GenBank/DDBJ databases">
        <authorList>
            <person name="Campanaro S."/>
        </authorList>
    </citation>
    <scope>NUCLEOTIDE SEQUENCE</scope>
    <source>
        <strain evidence="1">AS06rmzACSIP_7</strain>
    </source>
</reference>
<gene>
    <name evidence="1" type="ORF">GXY80_13440</name>
</gene>
<evidence type="ECO:0000313" key="1">
    <source>
        <dbReference type="EMBL" id="NLW36458.1"/>
    </source>
</evidence>
<name>A0A971M5V7_9BACT</name>
<comment type="caution">
    <text evidence="1">The sequence shown here is derived from an EMBL/GenBank/DDBJ whole genome shotgun (WGS) entry which is preliminary data.</text>
</comment>